<sequence>MVILKRGTGGLAPKAMAAVMANGLVWGLDHRAKARSDPERPGRELADHRGIAIHRVSVWRFSRGLGLTPEKDLQALEQKRPEIRQAISASRDANRSCAAR</sequence>
<accession>A0ABV6CJG3</accession>
<evidence type="ECO:0000313" key="2">
    <source>
        <dbReference type="EMBL" id="MFC0199955.1"/>
    </source>
</evidence>
<dbReference type="RefSeq" id="WP_265505117.1">
    <property type="nucleotide sequence ID" value="NZ_JAOTBE010000001.1"/>
</dbReference>
<name>A0ABV6CJG3_9RHOB</name>
<protein>
    <recommendedName>
        <fullName evidence="4">HTH araC/xylS-type domain-containing protein</fullName>
    </recommendedName>
</protein>
<evidence type="ECO:0000313" key="3">
    <source>
        <dbReference type="Proteomes" id="UP001589795"/>
    </source>
</evidence>
<gene>
    <name evidence="1" type="ORF">ACFFIZ_06290</name>
    <name evidence="2" type="ORF">ACFFIZ_06365</name>
</gene>
<dbReference type="EMBL" id="JBHLWQ010000055">
    <property type="protein sequence ID" value="MFC0199940.1"/>
    <property type="molecule type" value="Genomic_DNA"/>
</dbReference>
<dbReference type="Proteomes" id="UP001589795">
    <property type="component" value="Unassembled WGS sequence"/>
</dbReference>
<proteinExistence type="predicted"/>
<keyword evidence="3" id="KW-1185">Reference proteome</keyword>
<reference evidence="2 3" key="1">
    <citation type="submission" date="2024-09" db="EMBL/GenBank/DDBJ databases">
        <authorList>
            <person name="Sun Q."/>
            <person name="Mori K."/>
        </authorList>
    </citation>
    <scope>NUCLEOTIDE SEQUENCE [LARGE SCALE GENOMIC DNA]</scope>
    <source>
        <strain evidence="2 3">CCM 7904</strain>
    </source>
</reference>
<comment type="caution">
    <text evidence="2">The sequence shown here is derived from an EMBL/GenBank/DDBJ whole genome shotgun (WGS) entry which is preliminary data.</text>
</comment>
<dbReference type="EMBL" id="JBHLWQ010000055">
    <property type="protein sequence ID" value="MFC0199955.1"/>
    <property type="molecule type" value="Genomic_DNA"/>
</dbReference>
<organism evidence="2 3">
    <name type="scientific">Paracoccus rhizosphaerae</name>
    <dbReference type="NCBI Taxonomy" id="1133347"/>
    <lineage>
        <taxon>Bacteria</taxon>
        <taxon>Pseudomonadati</taxon>
        <taxon>Pseudomonadota</taxon>
        <taxon>Alphaproteobacteria</taxon>
        <taxon>Rhodobacterales</taxon>
        <taxon>Paracoccaceae</taxon>
        <taxon>Paracoccus</taxon>
    </lineage>
</organism>
<evidence type="ECO:0000313" key="1">
    <source>
        <dbReference type="EMBL" id="MFC0199940.1"/>
    </source>
</evidence>
<evidence type="ECO:0008006" key="4">
    <source>
        <dbReference type="Google" id="ProtNLM"/>
    </source>
</evidence>